<proteinExistence type="predicted"/>
<dbReference type="InterPro" id="IPR002543">
    <property type="entry name" value="FtsK_dom"/>
</dbReference>
<dbReference type="RefSeq" id="WP_185001510.1">
    <property type="nucleotide sequence ID" value="NZ_BAAAUI010000040.1"/>
</dbReference>
<dbReference type="Proteomes" id="UP000533598">
    <property type="component" value="Unassembled WGS sequence"/>
</dbReference>
<feature type="domain" description="FtsK" evidence="4">
    <location>
        <begin position="395"/>
        <end position="600"/>
    </location>
</feature>
<comment type="caution">
    <text evidence="5">The sequence shown here is derived from an EMBL/GenBank/DDBJ whole genome shotgun (WGS) entry which is preliminary data.</text>
</comment>
<dbReference type="EMBL" id="JACHMH010000001">
    <property type="protein sequence ID" value="MBB4675552.1"/>
    <property type="molecule type" value="Genomic_DNA"/>
</dbReference>
<evidence type="ECO:0000256" key="2">
    <source>
        <dbReference type="ARBA" id="ARBA00022840"/>
    </source>
</evidence>
<protein>
    <recommendedName>
        <fullName evidence="4">FtsK domain-containing protein</fullName>
    </recommendedName>
</protein>
<sequence>MSKKIERRARIGEVFGEFHDAVAMALGAARQEHTVAEAQHRRAEFELTLRKQGIRAVQADPAFAGQYADPALRPLAEHALAEHEQVFAQWTGNGPATLAELVREHAPGSAGDHWEHWLGLPGTHDGSVPAPGLWRIGSARIEDASLAEEFPAAVPLLDHGHLHVLSDHSTRMHAEALVETLVLRALSYFQPGLVQVHVWDTGQFTGSLPGLYPLARAGLLTVHDPSRLQDLLTEFSEHIRRVHTRILVDGHASLRALTTATGKRSEPWRIAILFGNREDLDDQLRQQLQRVARNGLACGIQLIMVDMRLSVNSPLETVELHRDGTVTASMTGEHATVTLDDPLPRDRVPVACGAIADALLERRSRVCTFADLLPETRWAEHSATGVSAPIGRSDGQDVLLHLGDSSPHALIGGPSGSGKTNFLYAMLGSLTARYSPDELELYVLDFKEGVSFAQFTPGRKDPSWLPHARLVGVNVNADREFGLALLKYLADEMRRRAEAAKRHEVTKLEELRTEDPEGRWPRIVAVIDEFQFLFAERDAVTNQAAGLLEDVARRGRSQGIHLVLSSQDVSGIEAFWGKPAIFEQFIVRIALPKARRVLVDTNQAAIEIPRRHAVINHDSGVRHGNEVARIPDATSRGTFDALQVELWQRRPAHLGEPRLFDGDHVPALSTVEDFRLLEPRRGRPPVALLGQVIDVAGSAAGVTLARTPGRNIAAFGSVLRDATSVLAAATLSLSRQHLPGEARFTLVCVAEDARPQAETLTCALKDSGNEVELIDTDGVRAALDALAADLGARAASGAGNNEPARPHYLVLYAIDAAYPLLEQKDPGTRQSGVDSLKQILKHGPELATHTIGWWRSVQRLKGGFLGGGIEDLGAWVALDVHGPDLSSLAAGQLISWSPRPRRGLFFDRAEHARPEVVIPFDTAEASGEGQP</sequence>
<feature type="binding site" evidence="3">
    <location>
        <begin position="413"/>
        <end position="420"/>
    </location>
    <ligand>
        <name>ATP</name>
        <dbReference type="ChEBI" id="CHEBI:30616"/>
    </ligand>
</feature>
<evidence type="ECO:0000259" key="4">
    <source>
        <dbReference type="PROSITE" id="PS50901"/>
    </source>
</evidence>
<dbReference type="Gene3D" id="3.40.50.300">
    <property type="entry name" value="P-loop containing nucleotide triphosphate hydrolases"/>
    <property type="match status" value="2"/>
</dbReference>
<dbReference type="GO" id="GO:0005524">
    <property type="term" value="F:ATP binding"/>
    <property type="evidence" value="ECO:0007669"/>
    <property type="project" value="UniProtKB-UniRule"/>
</dbReference>
<dbReference type="GO" id="GO:0003677">
    <property type="term" value="F:DNA binding"/>
    <property type="evidence" value="ECO:0007669"/>
    <property type="project" value="InterPro"/>
</dbReference>
<keyword evidence="6" id="KW-1185">Reference proteome</keyword>
<dbReference type="Pfam" id="PF01580">
    <property type="entry name" value="FtsK_SpoIIIE"/>
    <property type="match status" value="1"/>
</dbReference>
<dbReference type="AlphaFoldDB" id="A0A7W7C6Q3"/>
<keyword evidence="1 3" id="KW-0547">Nucleotide-binding</keyword>
<dbReference type="PROSITE" id="PS50901">
    <property type="entry name" value="FTSK"/>
    <property type="match status" value="1"/>
</dbReference>
<name>A0A7W7C6Q3_9PSEU</name>
<evidence type="ECO:0000256" key="1">
    <source>
        <dbReference type="ARBA" id="ARBA00022741"/>
    </source>
</evidence>
<dbReference type="InterPro" id="IPR027417">
    <property type="entry name" value="P-loop_NTPase"/>
</dbReference>
<accession>A0A7W7C6Q3</accession>
<dbReference type="PANTHER" id="PTHR22683">
    <property type="entry name" value="SPORULATION PROTEIN RELATED"/>
    <property type="match status" value="1"/>
</dbReference>
<dbReference type="SUPFAM" id="SSF52540">
    <property type="entry name" value="P-loop containing nucleoside triphosphate hydrolases"/>
    <property type="match status" value="1"/>
</dbReference>
<dbReference type="CDD" id="cd01127">
    <property type="entry name" value="TrwB_TraG_TraD_VirD4"/>
    <property type="match status" value="1"/>
</dbReference>
<evidence type="ECO:0000256" key="3">
    <source>
        <dbReference type="PROSITE-ProRule" id="PRU00289"/>
    </source>
</evidence>
<dbReference type="PANTHER" id="PTHR22683:SF41">
    <property type="entry name" value="DNA TRANSLOCASE FTSK"/>
    <property type="match status" value="1"/>
</dbReference>
<dbReference type="InterPro" id="IPR050206">
    <property type="entry name" value="FtsK/SpoIIIE/SftA"/>
</dbReference>
<keyword evidence="2 3" id="KW-0067">ATP-binding</keyword>
<evidence type="ECO:0000313" key="6">
    <source>
        <dbReference type="Proteomes" id="UP000533598"/>
    </source>
</evidence>
<organism evidence="5 6">
    <name type="scientific">Crossiella cryophila</name>
    <dbReference type="NCBI Taxonomy" id="43355"/>
    <lineage>
        <taxon>Bacteria</taxon>
        <taxon>Bacillati</taxon>
        <taxon>Actinomycetota</taxon>
        <taxon>Actinomycetes</taxon>
        <taxon>Pseudonocardiales</taxon>
        <taxon>Pseudonocardiaceae</taxon>
        <taxon>Crossiella</taxon>
    </lineage>
</organism>
<reference evidence="5 6" key="1">
    <citation type="submission" date="2020-08" db="EMBL/GenBank/DDBJ databases">
        <title>Sequencing the genomes of 1000 actinobacteria strains.</title>
        <authorList>
            <person name="Klenk H.-P."/>
        </authorList>
    </citation>
    <scope>NUCLEOTIDE SEQUENCE [LARGE SCALE GENOMIC DNA]</scope>
    <source>
        <strain evidence="5 6">DSM 44230</strain>
    </source>
</reference>
<gene>
    <name evidence="5" type="ORF">HNR67_001670</name>
</gene>
<evidence type="ECO:0000313" key="5">
    <source>
        <dbReference type="EMBL" id="MBB4675552.1"/>
    </source>
</evidence>